<feature type="transmembrane region" description="Helical" evidence="7">
    <location>
        <begin position="113"/>
        <end position="139"/>
    </location>
</feature>
<keyword evidence="11" id="KW-1185">Reference proteome</keyword>
<dbReference type="PROSITE" id="PS50928">
    <property type="entry name" value="ABC_TM1"/>
    <property type="match status" value="1"/>
</dbReference>
<keyword evidence="5 7" id="KW-1133">Transmembrane helix</keyword>
<dbReference type="GO" id="GO:0005886">
    <property type="term" value="C:plasma membrane"/>
    <property type="evidence" value="ECO:0007669"/>
    <property type="project" value="UniProtKB-SubCell"/>
</dbReference>
<keyword evidence="10" id="KW-0762">Sugar transport</keyword>
<evidence type="ECO:0000256" key="6">
    <source>
        <dbReference type="ARBA" id="ARBA00023136"/>
    </source>
</evidence>
<evidence type="ECO:0000259" key="9">
    <source>
        <dbReference type="PROSITE" id="PS50928"/>
    </source>
</evidence>
<dbReference type="GO" id="GO:0055085">
    <property type="term" value="P:transmembrane transport"/>
    <property type="evidence" value="ECO:0007669"/>
    <property type="project" value="InterPro"/>
</dbReference>
<feature type="transmembrane region" description="Helical" evidence="7">
    <location>
        <begin position="254"/>
        <end position="275"/>
    </location>
</feature>
<evidence type="ECO:0000256" key="2">
    <source>
        <dbReference type="ARBA" id="ARBA00022448"/>
    </source>
</evidence>
<dbReference type="Gene3D" id="1.10.3720.10">
    <property type="entry name" value="MetI-like"/>
    <property type="match status" value="1"/>
</dbReference>
<evidence type="ECO:0000313" key="11">
    <source>
        <dbReference type="Proteomes" id="UP000583800"/>
    </source>
</evidence>
<dbReference type="AlphaFoldDB" id="A0A7X0BYT4"/>
<keyword evidence="4 7" id="KW-0812">Transmembrane</keyword>
<gene>
    <name evidence="10" type="ORF">FHU36_001150</name>
</gene>
<dbReference type="CDD" id="cd06261">
    <property type="entry name" value="TM_PBP2"/>
    <property type="match status" value="1"/>
</dbReference>
<feature type="region of interest" description="Disordered" evidence="8">
    <location>
        <begin position="1"/>
        <end position="49"/>
    </location>
</feature>
<reference evidence="10 11" key="1">
    <citation type="submission" date="2020-08" db="EMBL/GenBank/DDBJ databases">
        <title>Sequencing the genomes of 1000 actinobacteria strains.</title>
        <authorList>
            <person name="Klenk H.-P."/>
        </authorList>
    </citation>
    <scope>NUCLEOTIDE SEQUENCE [LARGE SCALE GENOMIC DNA]</scope>
    <source>
        <strain evidence="10 11">DSM 45913</strain>
    </source>
</reference>
<accession>A0A7X0BYT4</accession>
<keyword evidence="6 7" id="KW-0472">Membrane</keyword>
<evidence type="ECO:0000256" key="3">
    <source>
        <dbReference type="ARBA" id="ARBA00022475"/>
    </source>
</evidence>
<dbReference type="RefSeq" id="WP_185082730.1">
    <property type="nucleotide sequence ID" value="NZ_JACHJB010000001.1"/>
</dbReference>
<feature type="transmembrane region" description="Helical" evidence="7">
    <location>
        <begin position="151"/>
        <end position="171"/>
    </location>
</feature>
<evidence type="ECO:0000313" key="10">
    <source>
        <dbReference type="EMBL" id="MBB6344641.1"/>
    </source>
</evidence>
<dbReference type="EMBL" id="JACHJB010000001">
    <property type="protein sequence ID" value="MBB6344641.1"/>
    <property type="molecule type" value="Genomic_DNA"/>
</dbReference>
<feature type="transmembrane region" description="Helical" evidence="7">
    <location>
        <begin position="56"/>
        <end position="75"/>
    </location>
</feature>
<protein>
    <submittedName>
        <fullName evidence="10">Multiple sugar transport system permease protein</fullName>
    </submittedName>
</protein>
<evidence type="ECO:0000256" key="4">
    <source>
        <dbReference type="ARBA" id="ARBA00022692"/>
    </source>
</evidence>
<sequence>MAAGSAREGGTGGRHGLTAAPAPTPSPSPAAARTRESAAPAPTGRRPRRARRRGTLIAWAFLAPALVLFLYFKFIPMFEGLRMSFLEVRYAGDRFVGLDNYSRILTDEAFTEAIWHSVVLAVGTTLGSIVLGLLLALLIEGPARYLWFVRTAAFLPVVTTMAVVAEVWRIMYHPADSGMINSILGWAGVAPQPFLASEDSSLLSIMGMSIWRGTPYDMMIFLAGLVGVDRTLYEAAAVDGASTWHRLRHITLPALRPVFWILFTLAAIRGLRVFVEVYVLTNGGPNGSSEVLMTLIYKLGFQKGELGIAAAGGIVLFVATLLLTLLVQVMRRRQAA</sequence>
<feature type="transmembrane region" description="Helical" evidence="7">
    <location>
        <begin position="216"/>
        <end position="233"/>
    </location>
</feature>
<dbReference type="InterPro" id="IPR035906">
    <property type="entry name" value="MetI-like_sf"/>
</dbReference>
<feature type="transmembrane region" description="Helical" evidence="7">
    <location>
        <begin position="306"/>
        <end position="327"/>
    </location>
</feature>
<dbReference type="InterPro" id="IPR000515">
    <property type="entry name" value="MetI-like"/>
</dbReference>
<evidence type="ECO:0000256" key="1">
    <source>
        <dbReference type="ARBA" id="ARBA00004651"/>
    </source>
</evidence>
<keyword evidence="2 7" id="KW-0813">Transport</keyword>
<comment type="subcellular location">
    <subcellularLocation>
        <location evidence="1 7">Cell membrane</location>
        <topology evidence="1 7">Multi-pass membrane protein</topology>
    </subcellularLocation>
</comment>
<comment type="similarity">
    <text evidence="7">Belongs to the binding-protein-dependent transport system permease family.</text>
</comment>
<organism evidence="10 11">
    <name type="scientific">Nonomuraea muscovyensis</name>
    <dbReference type="NCBI Taxonomy" id="1124761"/>
    <lineage>
        <taxon>Bacteria</taxon>
        <taxon>Bacillati</taxon>
        <taxon>Actinomycetota</taxon>
        <taxon>Actinomycetes</taxon>
        <taxon>Streptosporangiales</taxon>
        <taxon>Streptosporangiaceae</taxon>
        <taxon>Nonomuraea</taxon>
    </lineage>
</organism>
<dbReference type="PANTHER" id="PTHR30193:SF37">
    <property type="entry name" value="INNER MEMBRANE ABC TRANSPORTER PERMEASE PROTEIN YCJO"/>
    <property type="match status" value="1"/>
</dbReference>
<feature type="domain" description="ABC transmembrane type-1" evidence="9">
    <location>
        <begin position="114"/>
        <end position="327"/>
    </location>
</feature>
<dbReference type="InterPro" id="IPR051393">
    <property type="entry name" value="ABC_transporter_permease"/>
</dbReference>
<dbReference type="SUPFAM" id="SSF161098">
    <property type="entry name" value="MetI-like"/>
    <property type="match status" value="1"/>
</dbReference>
<evidence type="ECO:0000256" key="7">
    <source>
        <dbReference type="RuleBase" id="RU363032"/>
    </source>
</evidence>
<evidence type="ECO:0000256" key="8">
    <source>
        <dbReference type="SAM" id="MobiDB-lite"/>
    </source>
</evidence>
<dbReference type="Pfam" id="PF00528">
    <property type="entry name" value="BPD_transp_1"/>
    <property type="match status" value="1"/>
</dbReference>
<feature type="compositionally biased region" description="Low complexity" evidence="8">
    <location>
        <begin position="29"/>
        <end position="44"/>
    </location>
</feature>
<dbReference type="Proteomes" id="UP000583800">
    <property type="component" value="Unassembled WGS sequence"/>
</dbReference>
<dbReference type="PANTHER" id="PTHR30193">
    <property type="entry name" value="ABC TRANSPORTER PERMEASE PROTEIN"/>
    <property type="match status" value="1"/>
</dbReference>
<name>A0A7X0BYT4_9ACTN</name>
<proteinExistence type="inferred from homology"/>
<keyword evidence="3" id="KW-1003">Cell membrane</keyword>
<comment type="caution">
    <text evidence="10">The sequence shown here is derived from an EMBL/GenBank/DDBJ whole genome shotgun (WGS) entry which is preliminary data.</text>
</comment>
<evidence type="ECO:0000256" key="5">
    <source>
        <dbReference type="ARBA" id="ARBA00022989"/>
    </source>
</evidence>